<dbReference type="EMBL" id="ML993855">
    <property type="protein sequence ID" value="KAF2205492.1"/>
    <property type="molecule type" value="Genomic_DNA"/>
</dbReference>
<comment type="caution">
    <text evidence="2">The sequence shown here is derived from an EMBL/GenBank/DDBJ whole genome shotgun (WGS) entry which is preliminary data.</text>
</comment>
<sequence>MCKELLQYLSCSHTKRICITPCTSLASPLPFNKKSSKSPGDVTEECPFFSQQHLPQSRYPCLGCYLKPEYARNRQAWMAGYAMQHPNTKIEDVERLCGIGKIPERVGLVNVMREMDGMTLDGRDGAVTLSAAGGSDSPVSPVSSTLSTAGLGVPMSSRSAISPEILLPDTMNGESLSNSEFAWLEPPPTYEDTRRMPT</sequence>
<evidence type="ECO:0000313" key="2">
    <source>
        <dbReference type="EMBL" id="KAF2205492.1"/>
    </source>
</evidence>
<dbReference type="AlphaFoldDB" id="A0A9P4MWU7"/>
<dbReference type="OrthoDB" id="3793161at2759"/>
<evidence type="ECO:0000256" key="1">
    <source>
        <dbReference type="SAM" id="MobiDB-lite"/>
    </source>
</evidence>
<protein>
    <submittedName>
        <fullName evidence="2">Uncharacterized protein</fullName>
    </submittedName>
</protein>
<name>A0A9P4MWU7_9PLEO</name>
<gene>
    <name evidence="2" type="ORF">GQ43DRAFT_477358</name>
</gene>
<dbReference type="Proteomes" id="UP000799536">
    <property type="component" value="Unassembled WGS sequence"/>
</dbReference>
<accession>A0A9P4MWU7</accession>
<reference evidence="2" key="1">
    <citation type="journal article" date="2020" name="Stud. Mycol.">
        <title>101 Dothideomycetes genomes: a test case for predicting lifestyles and emergence of pathogens.</title>
        <authorList>
            <person name="Haridas S."/>
            <person name="Albert R."/>
            <person name="Binder M."/>
            <person name="Bloem J."/>
            <person name="Labutti K."/>
            <person name="Salamov A."/>
            <person name="Andreopoulos B."/>
            <person name="Baker S."/>
            <person name="Barry K."/>
            <person name="Bills G."/>
            <person name="Bluhm B."/>
            <person name="Cannon C."/>
            <person name="Castanera R."/>
            <person name="Culley D."/>
            <person name="Daum C."/>
            <person name="Ezra D."/>
            <person name="Gonzalez J."/>
            <person name="Henrissat B."/>
            <person name="Kuo A."/>
            <person name="Liang C."/>
            <person name="Lipzen A."/>
            <person name="Lutzoni F."/>
            <person name="Magnuson J."/>
            <person name="Mondo S."/>
            <person name="Nolan M."/>
            <person name="Ohm R."/>
            <person name="Pangilinan J."/>
            <person name="Park H.-J."/>
            <person name="Ramirez L."/>
            <person name="Alfaro M."/>
            <person name="Sun H."/>
            <person name="Tritt A."/>
            <person name="Yoshinaga Y."/>
            <person name="Zwiers L.-H."/>
            <person name="Turgeon B."/>
            <person name="Goodwin S."/>
            <person name="Spatafora J."/>
            <person name="Crous P."/>
            <person name="Grigoriev I."/>
        </authorList>
    </citation>
    <scope>NUCLEOTIDE SEQUENCE</scope>
    <source>
        <strain evidence="2">ATCC 74209</strain>
    </source>
</reference>
<proteinExistence type="predicted"/>
<organism evidence="2 3">
    <name type="scientific">Delitschia confertaspora ATCC 74209</name>
    <dbReference type="NCBI Taxonomy" id="1513339"/>
    <lineage>
        <taxon>Eukaryota</taxon>
        <taxon>Fungi</taxon>
        <taxon>Dikarya</taxon>
        <taxon>Ascomycota</taxon>
        <taxon>Pezizomycotina</taxon>
        <taxon>Dothideomycetes</taxon>
        <taxon>Pleosporomycetidae</taxon>
        <taxon>Pleosporales</taxon>
        <taxon>Delitschiaceae</taxon>
        <taxon>Delitschia</taxon>
    </lineage>
</organism>
<evidence type="ECO:0000313" key="3">
    <source>
        <dbReference type="Proteomes" id="UP000799536"/>
    </source>
</evidence>
<feature type="region of interest" description="Disordered" evidence="1">
    <location>
        <begin position="178"/>
        <end position="198"/>
    </location>
</feature>
<keyword evidence="3" id="KW-1185">Reference proteome</keyword>